<dbReference type="PANTHER" id="PTHR38046:SF1">
    <property type="entry name" value="CRYPTIC LOCI REGULATOR 2"/>
    <property type="match status" value="1"/>
</dbReference>
<feature type="region of interest" description="Disordered" evidence="1">
    <location>
        <begin position="142"/>
        <end position="167"/>
    </location>
</feature>
<dbReference type="AlphaFoldDB" id="A0A0D7AM26"/>
<evidence type="ECO:0000259" key="2">
    <source>
        <dbReference type="Pfam" id="PF10383"/>
    </source>
</evidence>
<evidence type="ECO:0000259" key="3">
    <source>
        <dbReference type="Pfam" id="PF16761"/>
    </source>
</evidence>
<dbReference type="InterPro" id="IPR031915">
    <property type="entry name" value="Clr2_N"/>
</dbReference>
<keyword evidence="6" id="KW-1185">Reference proteome</keyword>
<evidence type="ECO:0008006" key="7">
    <source>
        <dbReference type="Google" id="ProtNLM"/>
    </source>
</evidence>
<evidence type="ECO:0000313" key="4">
    <source>
        <dbReference type="EMBL" id="KIY49986.1"/>
    </source>
</evidence>
<reference evidence="5 6" key="1">
    <citation type="journal article" date="2015" name="Fungal Genet. Biol.">
        <title>Evolution of novel wood decay mechanisms in Agaricales revealed by the genome sequences of Fistulina hepatica and Cylindrobasidium torrendii.</title>
        <authorList>
            <person name="Floudas D."/>
            <person name="Held B.W."/>
            <person name="Riley R."/>
            <person name="Nagy L.G."/>
            <person name="Koehler G."/>
            <person name="Ransdell A.S."/>
            <person name="Younus H."/>
            <person name="Chow J."/>
            <person name="Chiniquy J."/>
            <person name="Lipzen A."/>
            <person name="Tritt A."/>
            <person name="Sun H."/>
            <person name="Haridas S."/>
            <person name="LaButti K."/>
            <person name="Ohm R.A."/>
            <person name="Kues U."/>
            <person name="Blanchette R.A."/>
            <person name="Grigoriev I.V."/>
            <person name="Minto R.E."/>
            <person name="Hibbett D.S."/>
        </authorList>
    </citation>
    <scope>NUCLEOTIDE SEQUENCE [LARGE SCALE GENOMIC DNA]</scope>
    <source>
        <strain evidence="5 6">ATCC 64428</strain>
    </source>
</reference>
<proteinExistence type="predicted"/>
<accession>A0A0D7AM26</accession>
<dbReference type="GO" id="GO:0033553">
    <property type="term" value="C:rDNA heterochromatin"/>
    <property type="evidence" value="ECO:0007669"/>
    <property type="project" value="TreeGrafter"/>
</dbReference>
<name>A0A0D7AM26_9AGAR</name>
<dbReference type="EMBL" id="KN881696">
    <property type="protein sequence ID" value="KIY49986.1"/>
    <property type="molecule type" value="Genomic_DNA"/>
</dbReference>
<evidence type="ECO:0000256" key="1">
    <source>
        <dbReference type="SAM" id="MobiDB-lite"/>
    </source>
</evidence>
<protein>
    <recommendedName>
        <fullName evidence="7">Cryptic loci regulator 2 N-terminal domain-containing protein</fullName>
    </recommendedName>
</protein>
<dbReference type="InterPro" id="IPR038986">
    <property type="entry name" value="Clr2"/>
</dbReference>
<feature type="non-terminal residue" evidence="5">
    <location>
        <position position="1"/>
    </location>
</feature>
<feature type="compositionally biased region" description="Low complexity" evidence="1">
    <location>
        <begin position="398"/>
        <end position="411"/>
    </location>
</feature>
<gene>
    <name evidence="5" type="ORF">FISHEDRAFT_13262</name>
    <name evidence="4" type="ORF">FISHEDRAFT_26685</name>
</gene>
<feature type="region of interest" description="Disordered" evidence="1">
    <location>
        <begin position="387"/>
        <end position="421"/>
    </location>
</feature>
<dbReference type="Pfam" id="PF16761">
    <property type="entry name" value="Clr2_transil"/>
    <property type="match status" value="1"/>
</dbReference>
<dbReference type="Proteomes" id="UP000054144">
    <property type="component" value="Unassembled WGS sequence"/>
</dbReference>
<dbReference type="Pfam" id="PF10383">
    <property type="entry name" value="Clr2"/>
    <property type="match status" value="1"/>
</dbReference>
<evidence type="ECO:0000313" key="5">
    <source>
        <dbReference type="EMBL" id="KIY51828.1"/>
    </source>
</evidence>
<dbReference type="GO" id="GO:0030466">
    <property type="term" value="P:silent mating-type cassette heterochromatin formation"/>
    <property type="evidence" value="ECO:0007669"/>
    <property type="project" value="TreeGrafter"/>
</dbReference>
<organism evidence="5 6">
    <name type="scientific">Fistulina hepatica ATCC 64428</name>
    <dbReference type="NCBI Taxonomy" id="1128425"/>
    <lineage>
        <taxon>Eukaryota</taxon>
        <taxon>Fungi</taxon>
        <taxon>Dikarya</taxon>
        <taxon>Basidiomycota</taxon>
        <taxon>Agaricomycotina</taxon>
        <taxon>Agaricomycetes</taxon>
        <taxon>Agaricomycetidae</taxon>
        <taxon>Agaricales</taxon>
        <taxon>Fistulinaceae</taxon>
        <taxon>Fistulina</taxon>
    </lineage>
</organism>
<dbReference type="GO" id="GO:0031934">
    <property type="term" value="C:mating-type region heterochromatin"/>
    <property type="evidence" value="ECO:0007669"/>
    <property type="project" value="TreeGrafter"/>
</dbReference>
<sequence>ISFPCSDGDSNTWPLNVHSNRDADGQVNYMRVVDDLETIHVKYRKGVANAIATSLDFPVVKPGYILAAFPNGYKMYEHMKGHYENPRRDIYIFGRPGSRFRSINEMIPHAVWLFRNMQGDCECKYCTKKPQREITSSMAGIMTTAGSSPRPGPRHKATRRGKAPPEPPKLYASIQRIFQPLSPSPGVLTSPSEDSGFPMLPERDADVRAVRGNKMMHIMRWFREGEVVWCRLPSLVMGRNPDGSDAIRFWPGVIEQIMPKSRALHDPVSDDMVIGSQNSRNPPWKIQQYTIYKVKLLAVEQSPPIEDMYILPYHAHVPSDELVHTFSSTPLDLDKDKIKKFMPFPEGDAPVATFVDAVTPFVLAVQMASKVTFFWCPTDEWEFQFHLPPPSASRSASTGPQTSSQQQQLPGNPSGLSDTLTPSEVASIGARVLGEIPVGRSATQKRFQGLWWGSERIWVSDFVRLKLERANVAPHGVTGIHPPAGPGPTVMERIQDELENVSEMEKEKALYDRGAAKRGVFMRLDALIVVNVPVPQEGRHRTKKEIRMAGPLFELVDEDWHEPSDKGKQKATASDAEATKDAAPTDTYLLPLAPANYKFRRISAPGYECVMSLTLLSGRYYPRILQHELLRDEVQEGLQNPREYLHLWALEGLAAGFNNSVDPTISKPDRISILRDASMEAR</sequence>
<dbReference type="GO" id="GO:0070824">
    <property type="term" value="C:SHREC complex"/>
    <property type="evidence" value="ECO:0007669"/>
    <property type="project" value="InterPro"/>
</dbReference>
<feature type="region of interest" description="Disordered" evidence="1">
    <location>
        <begin position="559"/>
        <end position="582"/>
    </location>
</feature>
<feature type="domain" description="Cryptic loci regulator 2 N-terminal" evidence="3">
    <location>
        <begin position="64"/>
        <end position="126"/>
    </location>
</feature>
<feature type="domain" description="Cryptic loci regulator 2 C-terminal" evidence="2">
    <location>
        <begin position="447"/>
        <end position="622"/>
    </location>
</feature>
<feature type="non-terminal residue" evidence="5">
    <location>
        <position position="682"/>
    </location>
</feature>
<dbReference type="OrthoDB" id="2421327at2759"/>
<dbReference type="EMBL" id="KN881647">
    <property type="protein sequence ID" value="KIY51828.1"/>
    <property type="molecule type" value="Genomic_DNA"/>
</dbReference>
<feature type="compositionally biased region" description="Basic residues" evidence="1">
    <location>
        <begin position="152"/>
        <end position="162"/>
    </location>
</feature>
<dbReference type="InterPro" id="IPR018839">
    <property type="entry name" value="Tscrpt-silencing_Clr2_C"/>
</dbReference>
<evidence type="ECO:0000313" key="6">
    <source>
        <dbReference type="Proteomes" id="UP000054144"/>
    </source>
</evidence>
<dbReference type="PANTHER" id="PTHR38046">
    <property type="entry name" value="CRYPTIC LOCI REGULATOR 2"/>
    <property type="match status" value="1"/>
</dbReference>